<reference evidence="1 2" key="1">
    <citation type="submission" date="2019-01" db="EMBL/GenBank/DDBJ databases">
        <title>Complete genome sequence of Cohnella hallensis HS21 isolated from Korean fir (Abies koreana) rhizospheric soil.</title>
        <authorList>
            <person name="Jiang L."/>
            <person name="Kang S.W."/>
            <person name="Kim S."/>
            <person name="Jung J."/>
            <person name="Kim C.Y."/>
            <person name="Kim D.H."/>
            <person name="Kim S.W."/>
            <person name="Lee J."/>
        </authorList>
    </citation>
    <scope>NUCLEOTIDE SEQUENCE [LARGE SCALE GENOMIC DNA]</scope>
    <source>
        <strain evidence="1 2">HS21</strain>
    </source>
</reference>
<name>A0A3T1D2L5_9BACL</name>
<dbReference type="OrthoDB" id="2680590at2"/>
<protein>
    <submittedName>
        <fullName evidence="1">Uncharacterized protein</fullName>
    </submittedName>
</protein>
<dbReference type="EMBL" id="AP019400">
    <property type="protein sequence ID" value="BBI32357.1"/>
    <property type="molecule type" value="Genomic_DNA"/>
</dbReference>
<dbReference type="KEGG" id="cohn:KCTCHS21_17560"/>
<evidence type="ECO:0000313" key="1">
    <source>
        <dbReference type="EMBL" id="BBI32357.1"/>
    </source>
</evidence>
<organism evidence="1 2">
    <name type="scientific">Cohnella abietis</name>
    <dbReference type="NCBI Taxonomy" id="2507935"/>
    <lineage>
        <taxon>Bacteria</taxon>
        <taxon>Bacillati</taxon>
        <taxon>Bacillota</taxon>
        <taxon>Bacilli</taxon>
        <taxon>Bacillales</taxon>
        <taxon>Paenibacillaceae</taxon>
        <taxon>Cohnella</taxon>
    </lineage>
</organism>
<keyword evidence="2" id="KW-1185">Reference proteome</keyword>
<dbReference type="AlphaFoldDB" id="A0A3T1D2L5"/>
<sequence length="62" mass="7274">MDYTKPPLGLVPRYIRAQQRLEEIKDAVSRRMERNLEIPLEWIEEYNKLAASGDWRGESGVV</sequence>
<proteinExistence type="predicted"/>
<dbReference type="Proteomes" id="UP000289856">
    <property type="component" value="Chromosome"/>
</dbReference>
<evidence type="ECO:0000313" key="2">
    <source>
        <dbReference type="Proteomes" id="UP000289856"/>
    </source>
</evidence>
<dbReference type="RefSeq" id="WP_130606825.1">
    <property type="nucleotide sequence ID" value="NZ_AP019400.1"/>
</dbReference>
<gene>
    <name evidence="1" type="ORF">KCTCHS21_17560</name>
</gene>
<accession>A0A3T1D2L5</accession>